<dbReference type="InterPro" id="IPR036249">
    <property type="entry name" value="Thioredoxin-like_sf"/>
</dbReference>
<dbReference type="InterPro" id="IPR013766">
    <property type="entry name" value="Thioredoxin_domain"/>
</dbReference>
<dbReference type="RefSeq" id="XP_035690960.1">
    <property type="nucleotide sequence ID" value="XM_035835067.1"/>
</dbReference>
<feature type="domain" description="Thioredoxin" evidence="6">
    <location>
        <begin position="113"/>
        <end position="311"/>
    </location>
</feature>
<dbReference type="AlphaFoldDB" id="A0A9J7LYW5"/>
<organism evidence="7 8">
    <name type="scientific">Branchiostoma floridae</name>
    <name type="common">Florida lancelet</name>
    <name type="synonym">Amphioxus</name>
    <dbReference type="NCBI Taxonomy" id="7739"/>
    <lineage>
        <taxon>Eukaryota</taxon>
        <taxon>Metazoa</taxon>
        <taxon>Chordata</taxon>
        <taxon>Cephalochordata</taxon>
        <taxon>Leptocardii</taxon>
        <taxon>Amphioxiformes</taxon>
        <taxon>Branchiostomatidae</taxon>
        <taxon>Branchiostoma</taxon>
    </lineage>
</organism>
<gene>
    <name evidence="8" type="primary">LOC118425912</name>
</gene>
<accession>A0A9J7LYW5</accession>
<dbReference type="OrthoDB" id="189920at2759"/>
<evidence type="ECO:0000256" key="5">
    <source>
        <dbReference type="ARBA" id="ARBA00047804"/>
    </source>
</evidence>
<evidence type="ECO:0000313" key="7">
    <source>
        <dbReference type="Proteomes" id="UP000001554"/>
    </source>
</evidence>
<reference evidence="7" key="1">
    <citation type="journal article" date="2020" name="Nat. Ecol. Evol.">
        <title>Deeply conserved synteny resolves early events in vertebrate evolution.</title>
        <authorList>
            <person name="Simakov O."/>
            <person name="Marletaz F."/>
            <person name="Yue J.X."/>
            <person name="O'Connell B."/>
            <person name="Jenkins J."/>
            <person name="Brandt A."/>
            <person name="Calef R."/>
            <person name="Tung C.H."/>
            <person name="Huang T.K."/>
            <person name="Schmutz J."/>
            <person name="Satoh N."/>
            <person name="Yu J.K."/>
            <person name="Putnam N.H."/>
            <person name="Green R.E."/>
            <person name="Rokhsar D.S."/>
        </authorList>
    </citation>
    <scope>NUCLEOTIDE SEQUENCE [LARGE SCALE GENOMIC DNA]</scope>
    <source>
        <strain evidence="7">S238N-H82</strain>
    </source>
</reference>
<dbReference type="SUPFAM" id="SSF52833">
    <property type="entry name" value="Thioredoxin-like"/>
    <property type="match status" value="2"/>
</dbReference>
<dbReference type="GO" id="GO:0004791">
    <property type="term" value="F:thioredoxin-disulfide reductase (NADPH) activity"/>
    <property type="evidence" value="ECO:0000318"/>
    <property type="project" value="GO_Central"/>
</dbReference>
<reference evidence="8" key="2">
    <citation type="submission" date="2025-08" db="UniProtKB">
        <authorList>
            <consortium name="RefSeq"/>
        </authorList>
    </citation>
    <scope>IDENTIFICATION</scope>
    <source>
        <strain evidence="8">S238N-H82</strain>
        <tissue evidence="8">Testes</tissue>
    </source>
</reference>
<dbReference type="InterPro" id="IPR045870">
    <property type="entry name" value="TryX_NRX_thioredoxin_dom"/>
</dbReference>
<name>A0A9J7LYW5_BRAFL</name>
<dbReference type="Gene3D" id="3.40.30.10">
    <property type="entry name" value="Glutaredoxin"/>
    <property type="match status" value="3"/>
</dbReference>
<dbReference type="OMA" id="NAPCRQF"/>
<evidence type="ECO:0000313" key="8">
    <source>
        <dbReference type="RefSeq" id="XP_035690960.1"/>
    </source>
</evidence>
<comment type="catalytic activity">
    <reaction evidence="5">
        <text>[protein]-dithiol + NADP(+) = [protein]-disulfide + NADPH + H(+)</text>
        <dbReference type="Rhea" id="RHEA:18753"/>
        <dbReference type="Rhea" id="RHEA-COMP:10593"/>
        <dbReference type="Rhea" id="RHEA-COMP:10594"/>
        <dbReference type="ChEBI" id="CHEBI:15378"/>
        <dbReference type="ChEBI" id="CHEBI:29950"/>
        <dbReference type="ChEBI" id="CHEBI:50058"/>
        <dbReference type="ChEBI" id="CHEBI:57783"/>
        <dbReference type="ChEBI" id="CHEBI:58349"/>
        <dbReference type="EC" id="1.8.1.8"/>
    </reaction>
</comment>
<sequence>MSDPWSDLLKLLGDNLQRKVGEKESVETKSLLGEGRYLGLYFSAHWCPPCVAFTPKLAEFYKDFKITEMGKNFEIIFVSSDKDQASFDEYYATMPWLALPYPDRDTKAKLSKKFKVQGIPTFVILDACTGKVITKDGRLRVSEDPVGAFFPWHPPPLSEILQGKLLRRNEDTTEEVDISTLAGKPVGLYFSAHWCPPCRKFTPVLAKAYQKIKEDNKDFEIIFASSDRLEDSFNDYFKTMPWLALPYEDPRKTTLSQMYGITGIPTLIIVENLQTGKIITKEGREAVGSDPEGKEFPWMSKPLNLLDQQHAGTLNRETSVILFTDGSDKGLEDAKQALQQIADESYAKATEKGDDPEMYFFYAGEDDLVDSLRDFANLDDREPQLVVLDIPDQKIYVCPEEEITQEVAKAFIDQYLAGSLQAAPLRG</sequence>
<dbReference type="PROSITE" id="PS51352">
    <property type="entry name" value="THIOREDOXIN_2"/>
    <property type="match status" value="1"/>
</dbReference>
<dbReference type="GO" id="GO:0031397">
    <property type="term" value="P:negative regulation of protein ubiquitination"/>
    <property type="evidence" value="ECO:0000318"/>
    <property type="project" value="GO_Central"/>
</dbReference>
<dbReference type="Proteomes" id="UP000001554">
    <property type="component" value="Chromosome 11"/>
</dbReference>
<dbReference type="PANTHER" id="PTHR46472">
    <property type="entry name" value="NUCLEOREDOXIN"/>
    <property type="match status" value="1"/>
</dbReference>
<dbReference type="GO" id="GO:0005634">
    <property type="term" value="C:nucleus"/>
    <property type="evidence" value="ECO:0000318"/>
    <property type="project" value="GO_Central"/>
</dbReference>
<comment type="catalytic activity">
    <reaction evidence="4">
        <text>[protein]-dithiol + NAD(+) = [protein]-disulfide + NADH + H(+)</text>
        <dbReference type="Rhea" id="RHEA:18749"/>
        <dbReference type="Rhea" id="RHEA-COMP:10593"/>
        <dbReference type="Rhea" id="RHEA-COMP:10594"/>
        <dbReference type="ChEBI" id="CHEBI:15378"/>
        <dbReference type="ChEBI" id="CHEBI:29950"/>
        <dbReference type="ChEBI" id="CHEBI:50058"/>
        <dbReference type="ChEBI" id="CHEBI:57540"/>
        <dbReference type="ChEBI" id="CHEBI:57945"/>
        <dbReference type="EC" id="1.8.1.8"/>
    </reaction>
</comment>
<dbReference type="KEGG" id="bfo:118425912"/>
<protein>
    <recommendedName>
        <fullName evidence="3">Nucleoredoxin</fullName>
        <ecNumber evidence="1">1.8.1.8</ecNumber>
    </recommendedName>
</protein>
<dbReference type="GeneID" id="118425912"/>
<dbReference type="PANTHER" id="PTHR46472:SF1">
    <property type="entry name" value="NUCLEOREDOXIN"/>
    <property type="match status" value="1"/>
</dbReference>
<proteinExistence type="inferred from homology"/>
<comment type="similarity">
    <text evidence="2">Belongs to the nucleoredoxin family.</text>
</comment>
<dbReference type="CDD" id="cd03009">
    <property type="entry name" value="TryX_like_TryX_NRX"/>
    <property type="match status" value="2"/>
</dbReference>
<evidence type="ECO:0000256" key="3">
    <source>
        <dbReference type="ARBA" id="ARBA00026178"/>
    </source>
</evidence>
<dbReference type="EC" id="1.8.1.8" evidence="1"/>
<keyword evidence="7" id="KW-1185">Reference proteome</keyword>
<evidence type="ECO:0000256" key="1">
    <source>
        <dbReference type="ARBA" id="ARBA00012612"/>
    </source>
</evidence>
<evidence type="ECO:0000259" key="6">
    <source>
        <dbReference type="PROSITE" id="PS51352"/>
    </source>
</evidence>
<evidence type="ECO:0000256" key="2">
    <source>
        <dbReference type="ARBA" id="ARBA00025782"/>
    </source>
</evidence>
<dbReference type="Pfam" id="PF13905">
    <property type="entry name" value="Thioredoxin_8"/>
    <property type="match status" value="2"/>
</dbReference>
<dbReference type="GO" id="GO:0030178">
    <property type="term" value="P:negative regulation of Wnt signaling pathway"/>
    <property type="evidence" value="ECO:0000318"/>
    <property type="project" value="GO_Central"/>
</dbReference>
<dbReference type="InterPro" id="IPR012336">
    <property type="entry name" value="Thioredoxin-like_fold"/>
</dbReference>
<evidence type="ECO:0000256" key="4">
    <source>
        <dbReference type="ARBA" id="ARBA00047388"/>
    </source>
</evidence>